<sequence length="350" mass="39104">MEAFYLVRDFVPGEGDGRNGCGSQQSVEGEGEEMKRGGARGGGGKKGVFVLLGKHDLLAEGEREKRVEEIGGMFEERLGAFRERGVHVEVLKTLGLDVRRGKDVDAVLRRIKAVVAPTPTTPTTRNKKAAHEKEHEKEKEKEREREKPTYVATENPSLPPPTPAPPTTRDHLQLISSSTASAEPNDDAFWTSFFTASIPTWDHYTHLRAGYFTLLPYLTNPSTPHPILPAANDFLTHLSRLRSSRPEKFGNTAHKTMTVFWLAQLLSAARAFDEGRGLLTRGAFADVLVKSPWLMDGGLWKGYYSRERMFSKEARQGWRTPDLKTLPVEVSGDDLDKGAREASSKRRLFF</sequence>
<evidence type="ECO:0000313" key="3">
    <source>
        <dbReference type="Proteomes" id="UP000800036"/>
    </source>
</evidence>
<dbReference type="EMBL" id="ML976678">
    <property type="protein sequence ID" value="KAF1973761.1"/>
    <property type="molecule type" value="Genomic_DNA"/>
</dbReference>
<dbReference type="OrthoDB" id="427186at2759"/>
<name>A0A6A5V978_9PLEO</name>
<reference evidence="2" key="1">
    <citation type="journal article" date="2020" name="Stud. Mycol.">
        <title>101 Dothideomycetes genomes: a test case for predicting lifestyles and emergence of pathogens.</title>
        <authorList>
            <person name="Haridas S."/>
            <person name="Albert R."/>
            <person name="Binder M."/>
            <person name="Bloem J."/>
            <person name="Labutti K."/>
            <person name="Salamov A."/>
            <person name="Andreopoulos B."/>
            <person name="Baker S."/>
            <person name="Barry K."/>
            <person name="Bills G."/>
            <person name="Bluhm B."/>
            <person name="Cannon C."/>
            <person name="Castanera R."/>
            <person name="Culley D."/>
            <person name="Daum C."/>
            <person name="Ezra D."/>
            <person name="Gonzalez J."/>
            <person name="Henrissat B."/>
            <person name="Kuo A."/>
            <person name="Liang C."/>
            <person name="Lipzen A."/>
            <person name="Lutzoni F."/>
            <person name="Magnuson J."/>
            <person name="Mondo S."/>
            <person name="Nolan M."/>
            <person name="Ohm R."/>
            <person name="Pangilinan J."/>
            <person name="Park H.-J."/>
            <person name="Ramirez L."/>
            <person name="Alfaro M."/>
            <person name="Sun H."/>
            <person name="Tritt A."/>
            <person name="Yoshinaga Y."/>
            <person name="Zwiers L.-H."/>
            <person name="Turgeon B."/>
            <person name="Goodwin S."/>
            <person name="Spatafora J."/>
            <person name="Crous P."/>
            <person name="Grigoriev I."/>
        </authorList>
    </citation>
    <scope>NUCLEOTIDE SEQUENCE</scope>
    <source>
        <strain evidence="2">CBS 107.79</strain>
    </source>
</reference>
<organism evidence="2 3">
    <name type="scientific">Bimuria novae-zelandiae CBS 107.79</name>
    <dbReference type="NCBI Taxonomy" id="1447943"/>
    <lineage>
        <taxon>Eukaryota</taxon>
        <taxon>Fungi</taxon>
        <taxon>Dikarya</taxon>
        <taxon>Ascomycota</taxon>
        <taxon>Pezizomycotina</taxon>
        <taxon>Dothideomycetes</taxon>
        <taxon>Pleosporomycetidae</taxon>
        <taxon>Pleosporales</taxon>
        <taxon>Massarineae</taxon>
        <taxon>Didymosphaeriaceae</taxon>
        <taxon>Bimuria</taxon>
    </lineage>
</organism>
<dbReference type="AlphaFoldDB" id="A0A6A5V978"/>
<feature type="compositionally biased region" description="Basic and acidic residues" evidence="1">
    <location>
        <begin position="129"/>
        <end position="148"/>
    </location>
</feature>
<keyword evidence="3" id="KW-1185">Reference proteome</keyword>
<evidence type="ECO:0000256" key="1">
    <source>
        <dbReference type="SAM" id="MobiDB-lite"/>
    </source>
</evidence>
<protein>
    <submittedName>
        <fullName evidence="2">Uncharacterized protein</fullName>
    </submittedName>
</protein>
<gene>
    <name evidence="2" type="ORF">BU23DRAFT_598665</name>
</gene>
<evidence type="ECO:0000313" key="2">
    <source>
        <dbReference type="EMBL" id="KAF1973761.1"/>
    </source>
</evidence>
<accession>A0A6A5V978</accession>
<feature type="compositionally biased region" description="Pro residues" evidence="1">
    <location>
        <begin position="157"/>
        <end position="166"/>
    </location>
</feature>
<feature type="region of interest" description="Disordered" evidence="1">
    <location>
        <begin position="13"/>
        <end position="43"/>
    </location>
</feature>
<feature type="region of interest" description="Disordered" evidence="1">
    <location>
        <begin position="117"/>
        <end position="170"/>
    </location>
</feature>
<proteinExistence type="predicted"/>
<dbReference type="Proteomes" id="UP000800036">
    <property type="component" value="Unassembled WGS sequence"/>
</dbReference>